<name>A0A0H5RFJ2_9EUKA</name>
<protein>
    <submittedName>
        <fullName evidence="1">Uncharacterized protein</fullName>
    </submittedName>
</protein>
<dbReference type="EMBL" id="HACM01012059">
    <property type="protein sequence ID" value="CRZ12501.1"/>
    <property type="molecule type" value="Transcribed_RNA"/>
</dbReference>
<evidence type="ECO:0000313" key="1">
    <source>
        <dbReference type="EMBL" id="CRZ12501.1"/>
    </source>
</evidence>
<organism evidence="1">
    <name type="scientific">Spongospora subterranea</name>
    <dbReference type="NCBI Taxonomy" id="70186"/>
    <lineage>
        <taxon>Eukaryota</taxon>
        <taxon>Sar</taxon>
        <taxon>Rhizaria</taxon>
        <taxon>Endomyxa</taxon>
        <taxon>Phytomyxea</taxon>
        <taxon>Plasmodiophorida</taxon>
        <taxon>Plasmodiophoridae</taxon>
        <taxon>Spongospora</taxon>
    </lineage>
</organism>
<accession>A0A0H5RFJ2</accession>
<feature type="non-terminal residue" evidence="1">
    <location>
        <position position="108"/>
    </location>
</feature>
<dbReference type="AlphaFoldDB" id="A0A0H5RFJ2"/>
<sequence>MVCCDIASEGRCIKNLLDEILQTTQRPVTILQENQDTMFMADNTVNQSLINNFICDIVCPKTNPSKQIANQYCEKSVVILGVLTKPLRKNVTEHRLLTDSNKRQGILD</sequence>
<reference evidence="1" key="1">
    <citation type="submission" date="2015-04" db="EMBL/GenBank/DDBJ databases">
        <title>The genome sequence of the plant pathogenic Rhizarian Plasmodiophora brassicae reveals insights in its biotrophic life cycle and the origin of chitin synthesis.</title>
        <authorList>
            <person name="Schwelm A."/>
            <person name="Fogelqvist J."/>
            <person name="Knaust A."/>
            <person name="Julke S."/>
            <person name="Lilja T."/>
            <person name="Dhandapani V."/>
            <person name="Bonilla-Rosso G."/>
            <person name="Karlsson M."/>
            <person name="Shevchenko A."/>
            <person name="Choi S.R."/>
            <person name="Kim H.G."/>
            <person name="Park J.Y."/>
            <person name="Lim Y.P."/>
            <person name="Ludwig-Muller J."/>
            <person name="Dixelius C."/>
        </authorList>
    </citation>
    <scope>NUCLEOTIDE SEQUENCE</scope>
    <source>
        <tissue evidence="1">Potato root galls</tissue>
    </source>
</reference>
<proteinExistence type="predicted"/>